<dbReference type="OrthoDB" id="196264at2759"/>
<evidence type="ECO:0000256" key="13">
    <source>
        <dbReference type="RuleBase" id="RU003722"/>
    </source>
</evidence>
<feature type="transmembrane region" description="Helical" evidence="15">
    <location>
        <begin position="135"/>
        <end position="158"/>
    </location>
</feature>
<evidence type="ECO:0000256" key="14">
    <source>
        <dbReference type="SAM" id="MobiDB-lite"/>
    </source>
</evidence>
<evidence type="ECO:0000256" key="15">
    <source>
        <dbReference type="SAM" id="Phobius"/>
    </source>
</evidence>
<dbReference type="PANTHER" id="PTHR10110">
    <property type="entry name" value="SODIUM/HYDROGEN EXCHANGER"/>
    <property type="match status" value="1"/>
</dbReference>
<dbReference type="NCBIfam" id="TIGR00840">
    <property type="entry name" value="b_cpa1"/>
    <property type="match status" value="1"/>
</dbReference>
<dbReference type="PRINTS" id="PR01088">
    <property type="entry name" value="NAHEXCHNGR6"/>
</dbReference>
<keyword evidence="8 15" id="KW-1133">Transmembrane helix</keyword>
<feature type="domain" description="Cation/H+ exchanger transmembrane" evidence="16">
    <location>
        <begin position="24"/>
        <end position="437"/>
    </location>
</feature>
<dbReference type="InterPro" id="IPR006153">
    <property type="entry name" value="Cation/H_exchanger_TM"/>
</dbReference>
<keyword evidence="18" id="KW-1185">Reference proteome</keyword>
<keyword evidence="7" id="KW-0967">Endosome</keyword>
<evidence type="ECO:0000256" key="4">
    <source>
        <dbReference type="ARBA" id="ARBA00022448"/>
    </source>
</evidence>
<dbReference type="EMBL" id="JAERUA010000013">
    <property type="protein sequence ID" value="KAI1891422.1"/>
    <property type="molecule type" value="Genomic_DNA"/>
</dbReference>
<comment type="caution">
    <text evidence="17">The sequence shown here is derived from an EMBL/GenBank/DDBJ whole genome shotgun (WGS) entry which is preliminary data.</text>
</comment>
<dbReference type="GO" id="GO:0051453">
    <property type="term" value="P:regulation of intracellular pH"/>
    <property type="evidence" value="ECO:0007669"/>
    <property type="project" value="TreeGrafter"/>
</dbReference>
<feature type="region of interest" description="Disordered" evidence="14">
    <location>
        <begin position="449"/>
        <end position="480"/>
    </location>
</feature>
<dbReference type="InterPro" id="IPR002090">
    <property type="entry name" value="NHE-6/7/9"/>
</dbReference>
<proteinExistence type="inferred from homology"/>
<evidence type="ECO:0000256" key="6">
    <source>
        <dbReference type="ARBA" id="ARBA00022692"/>
    </source>
</evidence>
<keyword evidence="13" id="KW-0050">Antiport</keyword>
<evidence type="ECO:0000256" key="11">
    <source>
        <dbReference type="ARBA" id="ARBA00023136"/>
    </source>
</evidence>
<dbReference type="InterPro" id="IPR004709">
    <property type="entry name" value="NaH_exchanger"/>
</dbReference>
<dbReference type="GO" id="GO:0055038">
    <property type="term" value="C:recycling endosome membrane"/>
    <property type="evidence" value="ECO:0007669"/>
    <property type="project" value="UniProtKB-SubCell"/>
</dbReference>
<dbReference type="GO" id="GO:0098719">
    <property type="term" value="P:sodium ion import across plasma membrane"/>
    <property type="evidence" value="ECO:0007669"/>
    <property type="project" value="TreeGrafter"/>
</dbReference>
<evidence type="ECO:0000256" key="5">
    <source>
        <dbReference type="ARBA" id="ARBA00022475"/>
    </source>
</evidence>
<dbReference type="Pfam" id="PF00999">
    <property type="entry name" value="Na_H_Exchanger"/>
    <property type="match status" value="1"/>
</dbReference>
<keyword evidence="11 15" id="KW-0472">Membrane</keyword>
<dbReference type="GO" id="GO:0015385">
    <property type="term" value="F:sodium:proton antiporter activity"/>
    <property type="evidence" value="ECO:0007669"/>
    <property type="project" value="InterPro"/>
</dbReference>
<comment type="subcellular location">
    <subcellularLocation>
        <location evidence="2">Cell membrane</location>
        <topology evidence="2">Multi-pass membrane protein</topology>
    </subcellularLocation>
    <subcellularLocation>
        <location evidence="1">Recycling endosome membrane</location>
        <topology evidence="1">Multi-pass membrane protein</topology>
    </subcellularLocation>
</comment>
<evidence type="ECO:0000256" key="10">
    <source>
        <dbReference type="ARBA" id="ARBA00023065"/>
    </source>
</evidence>
<evidence type="ECO:0000256" key="9">
    <source>
        <dbReference type="ARBA" id="ARBA00023053"/>
    </source>
</evidence>
<reference evidence="17" key="1">
    <citation type="submission" date="2021-01" db="EMBL/GenBank/DDBJ databases">
        <authorList>
            <person name="Zahm M."/>
            <person name="Roques C."/>
            <person name="Cabau C."/>
            <person name="Klopp C."/>
            <person name="Donnadieu C."/>
            <person name="Jouanno E."/>
            <person name="Lampietro C."/>
            <person name="Louis A."/>
            <person name="Herpin A."/>
            <person name="Echchiki A."/>
            <person name="Berthelot C."/>
            <person name="Parey E."/>
            <person name="Roest-Crollius H."/>
            <person name="Braasch I."/>
            <person name="Postlethwait J."/>
            <person name="Bobe J."/>
            <person name="Montfort J."/>
            <person name="Bouchez O."/>
            <person name="Begum T."/>
            <person name="Mejri S."/>
            <person name="Adams A."/>
            <person name="Chen W.-J."/>
            <person name="Guiguen Y."/>
        </authorList>
    </citation>
    <scope>NUCLEOTIDE SEQUENCE</scope>
    <source>
        <tissue evidence="17">Blood</tissue>
    </source>
</reference>
<protein>
    <recommendedName>
        <fullName evidence="13">Sodium/hydrogen exchanger</fullName>
    </recommendedName>
</protein>
<name>A0A8T3D5Z2_9TELE</name>
<feature type="transmembrane region" description="Helical" evidence="15">
    <location>
        <begin position="106"/>
        <end position="123"/>
    </location>
</feature>
<evidence type="ECO:0000256" key="7">
    <source>
        <dbReference type="ARBA" id="ARBA00022753"/>
    </source>
</evidence>
<dbReference type="Proteomes" id="UP000829720">
    <property type="component" value="Unassembled WGS sequence"/>
</dbReference>
<feature type="transmembrane region" description="Helical" evidence="15">
    <location>
        <begin position="409"/>
        <end position="429"/>
    </location>
</feature>
<feature type="transmembrane region" description="Helical" evidence="15">
    <location>
        <begin position="15"/>
        <end position="32"/>
    </location>
</feature>
<dbReference type="AlphaFoldDB" id="A0A8T3D5Z2"/>
<dbReference type="Gene3D" id="6.10.140.1330">
    <property type="match status" value="1"/>
</dbReference>
<evidence type="ECO:0000256" key="2">
    <source>
        <dbReference type="ARBA" id="ARBA00004651"/>
    </source>
</evidence>
<dbReference type="PRINTS" id="PR01084">
    <property type="entry name" value="NAHEXCHNGR"/>
</dbReference>
<dbReference type="GO" id="GO:0005886">
    <property type="term" value="C:plasma membrane"/>
    <property type="evidence" value="ECO:0007669"/>
    <property type="project" value="UniProtKB-SubCell"/>
</dbReference>
<sequence length="586" mass="64622">MLPSLQRHIQMSTDLLAFNVLLILTILTIWLFRKRQIRCMHETGGAMLYGLILGLILKYGAGQWEREVEERHGFVSVNHSASYRTANITTHCHQQKHGKMTFAPEVFFNLFLPPIIFQGAYSLNQRHFFRNFGSVLTFAFLGTAISCAVIGASMYGFVKLMVHLGQAGDGDFQLTDCLLFGALISATDPVTVLAIFTELRVDSDLYILLFGESVLNDAVAIVLTYAISTYSLSGGQHSFSVSAFFFSIGHFMAFTRLCHFPLLETGLFFLLSWSAFLSAEACGLTGIVAVLFCGITQARYTFHNLSAEAKIRTKQLFEFLNFLGENFIFCYMGLALFTFQNHVFKGVFISGAFLSIFVARACNIYPLSFLLNLGRRNKIPPNVQHMMMFSGLRGAVAFALAVRDTCTEARQAILSTTLLLVLFTVWVLGGGTSPMLALLNIRVGVDPDDDTVGEPSGHAATEGTPSHDSNVPDAPTRAPHRPRAWHNLDKKYIMPALTHSGPPLTSTLPLWCGPLAKLLTSLQAYENRERLDDTEADCYSVKLETEGEDRGSVGGDVEAVTEPVNKDDLLEGDLGLGQCADPVWSE</sequence>
<gene>
    <name evidence="17" type="ORF">AGOR_G00143660</name>
</gene>
<keyword evidence="5" id="KW-1003">Cell membrane</keyword>
<accession>A0A8T3D5Z2</accession>
<evidence type="ECO:0000256" key="12">
    <source>
        <dbReference type="ARBA" id="ARBA00023201"/>
    </source>
</evidence>
<comment type="similarity">
    <text evidence="3 13">Belongs to the monovalent cation:proton antiporter 1 (CPA1) transporter (TC 2.A.36) family.</text>
</comment>
<evidence type="ECO:0000256" key="8">
    <source>
        <dbReference type="ARBA" id="ARBA00022989"/>
    </source>
</evidence>
<organism evidence="17 18">
    <name type="scientific">Albula goreensis</name>
    <dbReference type="NCBI Taxonomy" id="1534307"/>
    <lineage>
        <taxon>Eukaryota</taxon>
        <taxon>Metazoa</taxon>
        <taxon>Chordata</taxon>
        <taxon>Craniata</taxon>
        <taxon>Vertebrata</taxon>
        <taxon>Euteleostomi</taxon>
        <taxon>Actinopterygii</taxon>
        <taxon>Neopterygii</taxon>
        <taxon>Teleostei</taxon>
        <taxon>Albuliformes</taxon>
        <taxon>Albulidae</taxon>
        <taxon>Albula</taxon>
    </lineage>
</organism>
<keyword evidence="12 13" id="KW-0739">Sodium transport</keyword>
<keyword evidence="4 13" id="KW-0813">Transport</keyword>
<feature type="transmembrane region" description="Helical" evidence="15">
    <location>
        <begin position="205"/>
        <end position="227"/>
    </location>
</feature>
<evidence type="ECO:0000259" key="16">
    <source>
        <dbReference type="Pfam" id="PF00999"/>
    </source>
</evidence>
<keyword evidence="10 13" id="KW-0406">Ion transport</keyword>
<feature type="transmembrane region" description="Helical" evidence="15">
    <location>
        <begin position="239"/>
        <end position="262"/>
    </location>
</feature>
<feature type="transmembrane region" description="Helical" evidence="15">
    <location>
        <begin position="44"/>
        <end position="61"/>
    </location>
</feature>
<evidence type="ECO:0000313" key="18">
    <source>
        <dbReference type="Proteomes" id="UP000829720"/>
    </source>
</evidence>
<feature type="transmembrane region" description="Helical" evidence="15">
    <location>
        <begin position="343"/>
        <end position="365"/>
    </location>
</feature>
<dbReference type="InterPro" id="IPR018422">
    <property type="entry name" value="Cation/H_exchanger_CPA1"/>
</dbReference>
<evidence type="ECO:0000256" key="3">
    <source>
        <dbReference type="ARBA" id="ARBA00007367"/>
    </source>
</evidence>
<feature type="transmembrane region" description="Helical" evidence="15">
    <location>
        <begin position="268"/>
        <end position="295"/>
    </location>
</feature>
<dbReference type="PANTHER" id="PTHR10110:SF61">
    <property type="entry name" value="SODIUM_HYDROGEN EXCHANGER 9"/>
    <property type="match status" value="1"/>
</dbReference>
<keyword evidence="9" id="KW-0915">Sodium</keyword>
<evidence type="ECO:0000256" key="1">
    <source>
        <dbReference type="ARBA" id="ARBA00004195"/>
    </source>
</evidence>
<feature type="transmembrane region" description="Helical" evidence="15">
    <location>
        <begin position="316"/>
        <end position="337"/>
    </location>
</feature>
<keyword evidence="6 13" id="KW-0812">Transmembrane</keyword>
<dbReference type="GO" id="GO:0015386">
    <property type="term" value="F:potassium:proton antiporter activity"/>
    <property type="evidence" value="ECO:0007669"/>
    <property type="project" value="TreeGrafter"/>
</dbReference>
<evidence type="ECO:0000313" key="17">
    <source>
        <dbReference type="EMBL" id="KAI1891422.1"/>
    </source>
</evidence>